<name>A0A517QR24_9PLAN</name>
<dbReference type="EMBL" id="CP036267">
    <property type="protein sequence ID" value="QDT34086.1"/>
    <property type="molecule type" value="Genomic_DNA"/>
</dbReference>
<evidence type="ECO:0000313" key="1">
    <source>
        <dbReference type="EMBL" id="QDT34086.1"/>
    </source>
</evidence>
<evidence type="ECO:0000313" key="2">
    <source>
        <dbReference type="Proteomes" id="UP000315724"/>
    </source>
</evidence>
<dbReference type="AlphaFoldDB" id="A0A517QR24"/>
<dbReference type="KEGG" id="tpol:Mal48_33460"/>
<protein>
    <submittedName>
        <fullName evidence="1">Uncharacterized protein</fullName>
    </submittedName>
</protein>
<proteinExistence type="predicted"/>
<reference evidence="1 2" key="1">
    <citation type="submission" date="2019-02" db="EMBL/GenBank/DDBJ databases">
        <title>Deep-cultivation of Planctomycetes and their phenomic and genomic characterization uncovers novel biology.</title>
        <authorList>
            <person name="Wiegand S."/>
            <person name="Jogler M."/>
            <person name="Boedeker C."/>
            <person name="Pinto D."/>
            <person name="Vollmers J."/>
            <person name="Rivas-Marin E."/>
            <person name="Kohn T."/>
            <person name="Peeters S.H."/>
            <person name="Heuer A."/>
            <person name="Rast P."/>
            <person name="Oberbeckmann S."/>
            <person name="Bunk B."/>
            <person name="Jeske O."/>
            <person name="Meyerdierks A."/>
            <person name="Storesund J.E."/>
            <person name="Kallscheuer N."/>
            <person name="Luecker S."/>
            <person name="Lage O.M."/>
            <person name="Pohl T."/>
            <person name="Merkel B.J."/>
            <person name="Hornburger P."/>
            <person name="Mueller R.-W."/>
            <person name="Bruemmer F."/>
            <person name="Labrenz M."/>
            <person name="Spormann A.M."/>
            <person name="Op den Camp H."/>
            <person name="Overmann J."/>
            <person name="Amann R."/>
            <person name="Jetten M.S.M."/>
            <person name="Mascher T."/>
            <person name="Medema M.H."/>
            <person name="Devos D.P."/>
            <person name="Kaster A.-K."/>
            <person name="Ovreas L."/>
            <person name="Rohde M."/>
            <person name="Galperin M.Y."/>
            <person name="Jogler C."/>
        </authorList>
    </citation>
    <scope>NUCLEOTIDE SEQUENCE [LARGE SCALE GENOMIC DNA]</scope>
    <source>
        <strain evidence="1 2">Mal48</strain>
    </source>
</reference>
<gene>
    <name evidence="1" type="ORF">Mal48_33460</name>
</gene>
<sequence>MPKVKKSRFLCSQCGKPTKVLRTRSALPQKVIRYRVCDDGHRFSTKEIMDDVPNSPAGAIATSNLRFALREMLENLGINEDLPSTSNTKQDN</sequence>
<keyword evidence="2" id="KW-1185">Reference proteome</keyword>
<dbReference type="Proteomes" id="UP000315724">
    <property type="component" value="Chromosome"/>
</dbReference>
<accession>A0A517QR24</accession>
<organism evidence="1 2">
    <name type="scientific">Thalassoglobus polymorphus</name>
    <dbReference type="NCBI Taxonomy" id="2527994"/>
    <lineage>
        <taxon>Bacteria</taxon>
        <taxon>Pseudomonadati</taxon>
        <taxon>Planctomycetota</taxon>
        <taxon>Planctomycetia</taxon>
        <taxon>Planctomycetales</taxon>
        <taxon>Planctomycetaceae</taxon>
        <taxon>Thalassoglobus</taxon>
    </lineage>
</organism>